<dbReference type="Pfam" id="PF00881">
    <property type="entry name" value="Nitroreductase"/>
    <property type="match status" value="1"/>
</dbReference>
<keyword evidence="5" id="KW-1185">Reference proteome</keyword>
<dbReference type="PANTHER" id="PTHR43673">
    <property type="entry name" value="NAD(P)H NITROREDUCTASE YDGI-RELATED"/>
    <property type="match status" value="1"/>
</dbReference>
<evidence type="ECO:0000313" key="4">
    <source>
        <dbReference type="EMBL" id="GHO59853.1"/>
    </source>
</evidence>
<comment type="similarity">
    <text evidence="1">Belongs to the nitroreductase family.</text>
</comment>
<dbReference type="Proteomes" id="UP000654345">
    <property type="component" value="Unassembled WGS sequence"/>
</dbReference>
<name>A0ABQ3V4K9_9CHLR</name>
<evidence type="ECO:0000256" key="2">
    <source>
        <dbReference type="ARBA" id="ARBA00023002"/>
    </source>
</evidence>
<feature type="domain" description="Nitroreductase" evidence="3">
    <location>
        <begin position="15"/>
        <end position="196"/>
    </location>
</feature>
<dbReference type="InterPro" id="IPR000415">
    <property type="entry name" value="Nitroreductase-like"/>
</dbReference>
<dbReference type="EMBL" id="BNJG01000003">
    <property type="protein sequence ID" value="GHO59853.1"/>
    <property type="molecule type" value="Genomic_DNA"/>
</dbReference>
<evidence type="ECO:0000313" key="5">
    <source>
        <dbReference type="Proteomes" id="UP000654345"/>
    </source>
</evidence>
<dbReference type="InterPro" id="IPR029479">
    <property type="entry name" value="Nitroreductase"/>
</dbReference>
<comment type="caution">
    <text evidence="4">The sequence shown here is derived from an EMBL/GenBank/DDBJ whole genome shotgun (WGS) entry which is preliminary data.</text>
</comment>
<evidence type="ECO:0000259" key="3">
    <source>
        <dbReference type="Pfam" id="PF00881"/>
    </source>
</evidence>
<sequence>MSTLDLSTDVLLSTTRAVRKRLDLTRAVEPEVIRECLSLAVQAPTPGSMQNWHFLIVSDPAQRAALAAIYRKSIHAPGGQEEIFERMIAAATSEQEIADLTHMFAPARHLNEHLHEVPLYVIPCLEGRGEKLSGAALAGYWGGIWPATWSFMLAARSRGLGTVLTTLHLDFEQEAAEVLGIPYEQVRQVALIPVAYTLGTAFKPAARKPLEDVLHWDRW</sequence>
<dbReference type="CDD" id="cd02062">
    <property type="entry name" value="Nitro_FMN_reductase"/>
    <property type="match status" value="1"/>
</dbReference>
<dbReference type="RefSeq" id="WP_201375993.1">
    <property type="nucleotide sequence ID" value="NZ_BNJG01000003.1"/>
</dbReference>
<protein>
    <submittedName>
        <fullName evidence="4">Nitroreductase</fullName>
    </submittedName>
</protein>
<reference evidence="4 5" key="1">
    <citation type="journal article" date="2021" name="Int. J. Syst. Evol. Microbiol.">
        <title>Reticulibacter mediterranei gen. nov., sp. nov., within the new family Reticulibacteraceae fam. nov., and Ktedonospora formicarum gen. nov., sp. nov., Ktedonobacter robiniae sp. nov., Dictyobacter formicarum sp. nov. and Dictyobacter arantiisoli sp. nov., belonging to the class Ktedonobacteria.</title>
        <authorList>
            <person name="Yabe S."/>
            <person name="Zheng Y."/>
            <person name="Wang C.M."/>
            <person name="Sakai Y."/>
            <person name="Abe K."/>
            <person name="Yokota A."/>
            <person name="Donadio S."/>
            <person name="Cavaletti L."/>
            <person name="Monciardini P."/>
        </authorList>
    </citation>
    <scope>NUCLEOTIDE SEQUENCE [LARGE SCALE GENOMIC DNA]</scope>
    <source>
        <strain evidence="4 5">SOSP1-30</strain>
    </source>
</reference>
<dbReference type="Gene3D" id="3.40.109.10">
    <property type="entry name" value="NADH Oxidase"/>
    <property type="match status" value="1"/>
</dbReference>
<organism evidence="4 5">
    <name type="scientific">Ktedonobacter robiniae</name>
    <dbReference type="NCBI Taxonomy" id="2778365"/>
    <lineage>
        <taxon>Bacteria</taxon>
        <taxon>Bacillati</taxon>
        <taxon>Chloroflexota</taxon>
        <taxon>Ktedonobacteria</taxon>
        <taxon>Ktedonobacterales</taxon>
        <taxon>Ktedonobacteraceae</taxon>
        <taxon>Ktedonobacter</taxon>
    </lineage>
</organism>
<accession>A0ABQ3V4K9</accession>
<keyword evidence="2" id="KW-0560">Oxidoreductase</keyword>
<proteinExistence type="inferred from homology"/>
<evidence type="ECO:0000256" key="1">
    <source>
        <dbReference type="ARBA" id="ARBA00007118"/>
    </source>
</evidence>
<gene>
    <name evidence="4" type="ORF">KSB_83280</name>
</gene>
<dbReference type="SUPFAM" id="SSF55469">
    <property type="entry name" value="FMN-dependent nitroreductase-like"/>
    <property type="match status" value="1"/>
</dbReference>
<dbReference type="PANTHER" id="PTHR43673:SF10">
    <property type="entry name" value="NADH DEHYDROGENASE_NAD(P)H NITROREDUCTASE XCC3605-RELATED"/>
    <property type="match status" value="1"/>
</dbReference>